<dbReference type="RefSeq" id="WP_114068306.1">
    <property type="nucleotide sequence ID" value="NZ_CP030850.1"/>
</dbReference>
<sequence>MLPNNFRWRIVLLLFLVTTINYIDRNVLSFAMLDDTFRKEMLGVPLTYTLTQADLNAFKIQYGWVDTAFKVAYAVGFMMIGWLIDRVGTKRGLAVAIGLWSMAGIANAFVSSFRGLVATRFVLGIGEAGNFPSSIKSIAEWFPKKERSFATGIFNAGANVGIIITAAVIPWMTLHYGWRISFMTTGVLGLGVLVAWWMTYQRPEQHPKVSPVELRYIQQDHQQEVIQGRLTWWRLLRYRQTWALIVGKFMADPIWWFYLTWLPDFFNSSESLDQTLDLQNIGLPFMVIYIISDGGSVFFGWLSSQFMKIGWELNRARKTTMLICALCVVPIFFAAQTQNIYIAVVLIAIAAAGHLGWSANVYTFASDLFPKSAVAMVTGIGGFAGAVGGAVLAAIAGPIRVQFGYLPLFLIAGSSYLLALFIINLLVPKMKPVEM</sequence>
<dbReference type="KEGG" id="run:DR864_18225"/>
<dbReference type="Gene3D" id="1.20.1250.20">
    <property type="entry name" value="MFS general substrate transporter like domains"/>
    <property type="match status" value="2"/>
</dbReference>
<feature type="transmembrane region" description="Helical" evidence="5">
    <location>
        <begin position="242"/>
        <end position="261"/>
    </location>
</feature>
<feature type="transmembrane region" description="Helical" evidence="5">
    <location>
        <begin position="281"/>
        <end position="304"/>
    </location>
</feature>
<proteinExistence type="predicted"/>
<evidence type="ECO:0000256" key="2">
    <source>
        <dbReference type="ARBA" id="ARBA00022692"/>
    </source>
</evidence>
<feature type="transmembrane region" description="Helical" evidence="5">
    <location>
        <begin position="340"/>
        <end position="362"/>
    </location>
</feature>
<dbReference type="PANTHER" id="PTHR11662:SF285">
    <property type="entry name" value="HEXURONATE TRANSPORTER"/>
    <property type="match status" value="1"/>
</dbReference>
<feature type="transmembrane region" description="Helical" evidence="5">
    <location>
        <begin position="178"/>
        <end position="198"/>
    </location>
</feature>
<keyword evidence="8" id="KW-1185">Reference proteome</keyword>
<evidence type="ECO:0000313" key="7">
    <source>
        <dbReference type="EMBL" id="AXE19536.1"/>
    </source>
</evidence>
<feature type="transmembrane region" description="Helical" evidence="5">
    <location>
        <begin position="67"/>
        <end position="84"/>
    </location>
</feature>
<feature type="transmembrane region" description="Helical" evidence="5">
    <location>
        <begin position="374"/>
        <end position="399"/>
    </location>
</feature>
<dbReference type="InterPro" id="IPR036259">
    <property type="entry name" value="MFS_trans_sf"/>
</dbReference>
<dbReference type="EMBL" id="CP030850">
    <property type="protein sequence ID" value="AXE19536.1"/>
    <property type="molecule type" value="Genomic_DNA"/>
</dbReference>
<evidence type="ECO:0000256" key="5">
    <source>
        <dbReference type="SAM" id="Phobius"/>
    </source>
</evidence>
<feature type="transmembrane region" description="Helical" evidence="5">
    <location>
        <begin position="153"/>
        <end position="172"/>
    </location>
</feature>
<dbReference type="OrthoDB" id="9781156at2"/>
<dbReference type="Pfam" id="PF07690">
    <property type="entry name" value="MFS_1"/>
    <property type="match status" value="1"/>
</dbReference>
<dbReference type="PANTHER" id="PTHR11662">
    <property type="entry name" value="SOLUTE CARRIER FAMILY 17"/>
    <property type="match status" value="1"/>
</dbReference>
<dbReference type="SUPFAM" id="SSF103473">
    <property type="entry name" value="MFS general substrate transporter"/>
    <property type="match status" value="1"/>
</dbReference>
<dbReference type="CDD" id="cd17319">
    <property type="entry name" value="MFS_ExuT_GudP_like"/>
    <property type="match status" value="1"/>
</dbReference>
<feature type="domain" description="Major facilitator superfamily (MFS) profile" evidence="6">
    <location>
        <begin position="10"/>
        <end position="431"/>
    </location>
</feature>
<dbReference type="AlphaFoldDB" id="A0A344TLL5"/>
<dbReference type="GO" id="GO:0016020">
    <property type="term" value="C:membrane"/>
    <property type="evidence" value="ECO:0007669"/>
    <property type="project" value="UniProtKB-SubCell"/>
</dbReference>
<dbReference type="Proteomes" id="UP000251993">
    <property type="component" value="Chromosome"/>
</dbReference>
<dbReference type="PROSITE" id="PS50850">
    <property type="entry name" value="MFS"/>
    <property type="match status" value="1"/>
</dbReference>
<dbReference type="GO" id="GO:0015134">
    <property type="term" value="F:hexuronate transmembrane transporter activity"/>
    <property type="evidence" value="ECO:0007669"/>
    <property type="project" value="TreeGrafter"/>
</dbReference>
<evidence type="ECO:0000256" key="4">
    <source>
        <dbReference type="ARBA" id="ARBA00023136"/>
    </source>
</evidence>
<feature type="transmembrane region" description="Helical" evidence="5">
    <location>
        <begin position="90"/>
        <end position="110"/>
    </location>
</feature>
<reference evidence="7 8" key="1">
    <citation type="submission" date="2018-07" db="EMBL/GenBank/DDBJ databases">
        <title>Genome sequencing of Runella.</title>
        <authorList>
            <person name="Baek M.-G."/>
            <person name="Yi H."/>
        </authorList>
    </citation>
    <scope>NUCLEOTIDE SEQUENCE [LARGE SCALE GENOMIC DNA]</scope>
    <source>
        <strain evidence="7 8">HYN0085</strain>
    </source>
</reference>
<accession>A0A344TLL5</accession>
<evidence type="ECO:0000259" key="6">
    <source>
        <dbReference type="PROSITE" id="PS50850"/>
    </source>
</evidence>
<dbReference type="InterPro" id="IPR011701">
    <property type="entry name" value="MFS"/>
</dbReference>
<feature type="transmembrane region" description="Helical" evidence="5">
    <location>
        <begin position="6"/>
        <end position="23"/>
    </location>
</feature>
<feature type="transmembrane region" description="Helical" evidence="5">
    <location>
        <begin position="405"/>
        <end position="427"/>
    </location>
</feature>
<protein>
    <submittedName>
        <fullName evidence="7">MFS transporter</fullName>
    </submittedName>
</protein>
<evidence type="ECO:0000256" key="3">
    <source>
        <dbReference type="ARBA" id="ARBA00022989"/>
    </source>
</evidence>
<dbReference type="InterPro" id="IPR020846">
    <property type="entry name" value="MFS_dom"/>
</dbReference>
<organism evidence="7 8">
    <name type="scientific">Runella rosea</name>
    <dbReference type="NCBI Taxonomy" id="2259595"/>
    <lineage>
        <taxon>Bacteria</taxon>
        <taxon>Pseudomonadati</taxon>
        <taxon>Bacteroidota</taxon>
        <taxon>Cytophagia</taxon>
        <taxon>Cytophagales</taxon>
        <taxon>Spirosomataceae</taxon>
        <taxon>Runella</taxon>
    </lineage>
</organism>
<evidence type="ECO:0000256" key="1">
    <source>
        <dbReference type="ARBA" id="ARBA00004141"/>
    </source>
</evidence>
<name>A0A344TLL5_9BACT</name>
<dbReference type="InterPro" id="IPR050382">
    <property type="entry name" value="MFS_Na/Anion_cotransporter"/>
</dbReference>
<evidence type="ECO:0000313" key="8">
    <source>
        <dbReference type="Proteomes" id="UP000251993"/>
    </source>
</evidence>
<keyword evidence="4 5" id="KW-0472">Membrane</keyword>
<gene>
    <name evidence="7" type="ORF">DR864_18225</name>
</gene>
<keyword evidence="2 5" id="KW-0812">Transmembrane</keyword>
<comment type="subcellular location">
    <subcellularLocation>
        <location evidence="1">Membrane</location>
        <topology evidence="1">Multi-pass membrane protein</topology>
    </subcellularLocation>
</comment>
<keyword evidence="3 5" id="KW-1133">Transmembrane helix</keyword>
<feature type="transmembrane region" description="Helical" evidence="5">
    <location>
        <begin position="316"/>
        <end position="334"/>
    </location>
</feature>